<name>A0ABR1FTR9_AURAN</name>
<evidence type="ECO:0000313" key="3">
    <source>
        <dbReference type="Proteomes" id="UP001363151"/>
    </source>
</evidence>
<evidence type="ECO:0000256" key="1">
    <source>
        <dbReference type="SAM" id="MobiDB-lite"/>
    </source>
</evidence>
<dbReference type="SUPFAM" id="SSF51197">
    <property type="entry name" value="Clavaminate synthase-like"/>
    <property type="match status" value="1"/>
</dbReference>
<keyword evidence="3" id="KW-1185">Reference proteome</keyword>
<protein>
    <submittedName>
        <fullName evidence="2">Protein-disulfide reductase</fullName>
    </submittedName>
</protein>
<accession>A0ABR1FTR9</accession>
<feature type="region of interest" description="Disordered" evidence="1">
    <location>
        <begin position="479"/>
        <end position="498"/>
    </location>
</feature>
<dbReference type="Gene3D" id="2.60.120.650">
    <property type="entry name" value="Cupin"/>
    <property type="match status" value="1"/>
</dbReference>
<organism evidence="2 3">
    <name type="scientific">Aureococcus anophagefferens</name>
    <name type="common">Harmful bloom alga</name>
    <dbReference type="NCBI Taxonomy" id="44056"/>
    <lineage>
        <taxon>Eukaryota</taxon>
        <taxon>Sar</taxon>
        <taxon>Stramenopiles</taxon>
        <taxon>Ochrophyta</taxon>
        <taxon>Pelagophyceae</taxon>
        <taxon>Pelagomonadales</taxon>
        <taxon>Pelagomonadaceae</taxon>
        <taxon>Aureococcus</taxon>
    </lineage>
</organism>
<dbReference type="Proteomes" id="UP001363151">
    <property type="component" value="Unassembled WGS sequence"/>
</dbReference>
<proteinExistence type="predicted"/>
<comment type="caution">
    <text evidence="2">The sequence shown here is derived from an EMBL/GenBank/DDBJ whole genome shotgun (WGS) entry which is preliminary data.</text>
</comment>
<feature type="compositionally biased region" description="Acidic residues" evidence="1">
    <location>
        <begin position="482"/>
        <end position="497"/>
    </location>
</feature>
<sequence>MEPLDERLAKVLPAHFKAEKALVVRKNIHMTSNVVTEVAAGAVVKLDRVRKLPGDPKKLRGRVVVAPAAGWVTVTSKNLTRVDASAAPADDREDWEYDPRDSYDHYLTRAERCAWPAAKQRAKVAKLLEKEFPTVKLPAAARTSWSVSRMRAFLESKGAKGRPHAVVGVAAGGDPWAAAQAEYRLAMEGVEREALRAVERDNREWCKAWDEDRFRGAFLRPELASRVDDCRRALRFASSPGLERWLREGGKPNWDGPRDWLPPNGGWGDPLPSKTENLLGRLKSGTRRVERLDELTGTWHGFRRSYLPGAKPVALRPYDFRTYRHLASEWRRDNLLRRSGALPVEHVKAPYDGLLPRLPGDKDAPEPWEKKLDERWTTLRDFADAHLPGPEAATPYPEVDDAAAEALAGRCRHRPCVCQCLSADVDVDDPVFSVFAGLPSIPPHFEAPTQHLPYQPTNRMATHLAKCKPPILLAAHLQSDDDKTEYESSTDDGEWQPEYDTRLETPDALYPGRFELHVLPALGGERLSQRGGAAWHVLVHGRVRWCLLPPNGGRYVKRRYHELQRAPPKPAASCRHQDFVSGLDWFRSEFETLADPAARVPLSEIVQEAGEALWVPEGWSAARLALKPSVGFALDVGSLNAPGPRGNPPGIMDDDRPARPSIFTKHTDPEYLESDYSWIPDDAFLKQLEGLNTNLKKAMDEAAEKAAAKWAEQKFESGEWIRPENIAAAAAEAVRQVDELLPPPPPDSIAAAEPSEMLKRWAASPFHPDQNPSYLRQPEEG</sequence>
<reference evidence="2 3" key="1">
    <citation type="submission" date="2024-03" db="EMBL/GenBank/DDBJ databases">
        <title>Aureococcus anophagefferens CCMP1851 and Kratosvirus quantuckense: Draft genome of a second virus-susceptible host strain in the model system.</title>
        <authorList>
            <person name="Chase E."/>
            <person name="Truchon A.R."/>
            <person name="Schepens W."/>
            <person name="Wilhelm S.W."/>
        </authorList>
    </citation>
    <scope>NUCLEOTIDE SEQUENCE [LARGE SCALE GENOMIC DNA]</scope>
    <source>
        <strain evidence="2 3">CCMP1851</strain>
    </source>
</reference>
<gene>
    <name evidence="2" type="ORF">SO694_0002004</name>
</gene>
<evidence type="ECO:0000313" key="2">
    <source>
        <dbReference type="EMBL" id="KAK7238548.1"/>
    </source>
</evidence>
<dbReference type="EMBL" id="JBBJCI010000229">
    <property type="protein sequence ID" value="KAK7238548.1"/>
    <property type="molecule type" value="Genomic_DNA"/>
</dbReference>
<feature type="region of interest" description="Disordered" evidence="1">
    <location>
        <begin position="739"/>
        <end position="781"/>
    </location>
</feature>